<organism evidence="2 3">
    <name type="scientific">Aeromonas schubertii</name>
    <dbReference type="NCBI Taxonomy" id="652"/>
    <lineage>
        <taxon>Bacteria</taxon>
        <taxon>Pseudomonadati</taxon>
        <taxon>Pseudomonadota</taxon>
        <taxon>Gammaproteobacteria</taxon>
        <taxon>Aeromonadales</taxon>
        <taxon>Aeromonadaceae</taxon>
        <taxon>Aeromonas</taxon>
    </lineage>
</organism>
<keyword evidence="1" id="KW-0472">Membrane</keyword>
<accession>A0A0S2SIQ6</accession>
<evidence type="ECO:0000256" key="1">
    <source>
        <dbReference type="SAM" id="Phobius"/>
    </source>
</evidence>
<keyword evidence="1" id="KW-0812">Transmembrane</keyword>
<dbReference type="KEGG" id="asr:WL1483_2177"/>
<name>A0A0S2SIQ6_9GAMM</name>
<dbReference type="Proteomes" id="UP000058114">
    <property type="component" value="Chromosome"/>
</dbReference>
<dbReference type="EMBL" id="CP013067">
    <property type="protein sequence ID" value="ALP41596.1"/>
    <property type="molecule type" value="Genomic_DNA"/>
</dbReference>
<dbReference type="PATRIC" id="fig|652.5.peg.2799"/>
<evidence type="ECO:0000313" key="3">
    <source>
        <dbReference type="Proteomes" id="UP000058114"/>
    </source>
</evidence>
<evidence type="ECO:0000313" key="2">
    <source>
        <dbReference type="EMBL" id="ALP41596.1"/>
    </source>
</evidence>
<gene>
    <name evidence="2" type="ORF">WL1483_2177</name>
</gene>
<protein>
    <submittedName>
        <fullName evidence="2">Uncharacterized protein</fullName>
    </submittedName>
</protein>
<reference evidence="3" key="1">
    <citation type="submission" date="2015-10" db="EMBL/GenBank/DDBJ databases">
        <title>Complete Genome Sequence of Aeromonas schubertii strain WL1483.</title>
        <authorList>
            <person name="Liu L."/>
        </authorList>
    </citation>
    <scope>NUCLEOTIDE SEQUENCE [LARGE SCALE GENOMIC DNA]</scope>
    <source>
        <strain evidence="3">WL1483</strain>
    </source>
</reference>
<proteinExistence type="predicted"/>
<dbReference type="AlphaFoldDB" id="A0A0S2SIQ6"/>
<feature type="transmembrane region" description="Helical" evidence="1">
    <location>
        <begin position="9"/>
        <end position="29"/>
    </location>
</feature>
<keyword evidence="1" id="KW-1133">Transmembrane helix</keyword>
<sequence>MIVRAKVKLVFWLCIGVFFSAVLLGFRWFNKTKAGFADML</sequence>
<reference evidence="2 3" key="2">
    <citation type="journal article" date="2016" name="Genome Announc.">
        <title>Complete Genome Sequence of the Highly Virulent Aeromonas schubertii Strain WL1483, Isolated from Diseased Snakehead Fish (Channa argus) in China.</title>
        <authorList>
            <person name="Liu L."/>
            <person name="Li N."/>
            <person name="Zhang D."/>
            <person name="Fu X."/>
            <person name="Shi C."/>
            <person name="Lin Q."/>
            <person name="Hao G."/>
        </authorList>
    </citation>
    <scope>NUCLEOTIDE SEQUENCE [LARGE SCALE GENOMIC DNA]</scope>
    <source>
        <strain evidence="2 3">WL1483</strain>
    </source>
</reference>